<dbReference type="Gene3D" id="3.40.50.1820">
    <property type="entry name" value="alpha/beta hydrolase"/>
    <property type="match status" value="1"/>
</dbReference>
<dbReference type="RefSeq" id="WP_074692437.1">
    <property type="nucleotide sequence ID" value="NZ_FNOJ01000004.1"/>
</dbReference>
<dbReference type="InterPro" id="IPR029058">
    <property type="entry name" value="AB_hydrolase_fold"/>
</dbReference>
<dbReference type="EMBL" id="FNOJ01000004">
    <property type="protein sequence ID" value="SDW34964.1"/>
    <property type="molecule type" value="Genomic_DNA"/>
</dbReference>
<feature type="domain" description="Peptidase S9 prolyl oligopeptidase catalytic" evidence="3">
    <location>
        <begin position="391"/>
        <end position="594"/>
    </location>
</feature>
<keyword evidence="2" id="KW-0720">Serine protease</keyword>
<dbReference type="SUPFAM" id="SSF53474">
    <property type="entry name" value="alpha/beta-Hydrolases"/>
    <property type="match status" value="1"/>
</dbReference>
<dbReference type="InterPro" id="IPR011659">
    <property type="entry name" value="WD40"/>
</dbReference>
<dbReference type="STRING" id="89784.SAMN04489725_104239"/>
<dbReference type="GO" id="GO:0004177">
    <property type="term" value="F:aminopeptidase activity"/>
    <property type="evidence" value="ECO:0007669"/>
    <property type="project" value="UniProtKB-KW"/>
</dbReference>
<keyword evidence="1" id="KW-0378">Hydrolase</keyword>
<dbReference type="InterPro" id="IPR011042">
    <property type="entry name" value="6-blade_b-propeller_TolB-like"/>
</dbReference>
<sequence length="597" mass="67337">MIQIPKPDAEQLFRTYSITSFAVSKDESRIAFSTNLSGKYNVWGIDLGQHYPYPLTTQDQTPAYIRFDPVGRYILVGFDNDGDENVQMYLVSPHGGALQPIRTAPGRRHYLASISDDGHRIYYCSDKDNHMYLNGYVYDLETDSETILYEGAKAPTFLADVAKDESSFVTFSTYANTYVVAHVHQGDQRRCLTPDEGVVHVVSSLQYVGRQIVFTTNYGEDDAYVARFDLDTGEFERVWKPERGGAEQLVVHEPGNVAYVSVSYGVRDALFQIDLRTFEATPIACPADVIAEMHIGESGALYVRAMRDIAPSNLYVRKPDGSWTPLTGNRVMGVAESELVPAEVVRFPSYDGLELEALWFQANPALANGYTVVWPHGGPQASERKTFRPFFQFLLLRGYNVFAPNFRGSSDYGAKFMKMVERDWGEGPRLDMVASIEWLIRQGMADRSRLFLVGGSYGGYMTLLLHGRHADYFQACVDIFGPCNLITFAQSVPDHWKPMMKQWLGDPDDPADRERLIQDSPITYLDGMTKPMLVIQGANDPRVVQAESDQIVAALRNQGREVEYIVFPDEGHGFMKKDNEIAAYKRIVDFLDEHRLP</sequence>
<proteinExistence type="predicted"/>
<dbReference type="AlphaFoldDB" id="A0A1H2SVB7"/>
<dbReference type="Proteomes" id="UP000182589">
    <property type="component" value="Unassembled WGS sequence"/>
</dbReference>
<dbReference type="GO" id="GO:0004252">
    <property type="term" value="F:serine-type endopeptidase activity"/>
    <property type="evidence" value="ECO:0007669"/>
    <property type="project" value="TreeGrafter"/>
</dbReference>
<accession>A0A1H2SVB7</accession>
<evidence type="ECO:0000259" key="3">
    <source>
        <dbReference type="Pfam" id="PF00326"/>
    </source>
</evidence>
<evidence type="ECO:0000313" key="5">
    <source>
        <dbReference type="Proteomes" id="UP000182589"/>
    </source>
</evidence>
<evidence type="ECO:0000313" key="4">
    <source>
        <dbReference type="EMBL" id="SDW34964.1"/>
    </source>
</evidence>
<dbReference type="Pfam" id="PF00326">
    <property type="entry name" value="Peptidase_S9"/>
    <property type="match status" value="1"/>
</dbReference>
<organism evidence="4 5">
    <name type="scientific">Alicyclobacillus hesperidum</name>
    <dbReference type="NCBI Taxonomy" id="89784"/>
    <lineage>
        <taxon>Bacteria</taxon>
        <taxon>Bacillati</taxon>
        <taxon>Bacillota</taxon>
        <taxon>Bacilli</taxon>
        <taxon>Bacillales</taxon>
        <taxon>Alicyclobacillaceae</taxon>
        <taxon>Alicyclobacillus</taxon>
    </lineage>
</organism>
<evidence type="ECO:0000256" key="1">
    <source>
        <dbReference type="ARBA" id="ARBA00022801"/>
    </source>
</evidence>
<protein>
    <submittedName>
        <fullName evidence="4">Dipeptidyl aminopeptidase/acylaminoacyl peptidase</fullName>
    </submittedName>
</protein>
<evidence type="ECO:0000256" key="2">
    <source>
        <dbReference type="ARBA" id="ARBA00022825"/>
    </source>
</evidence>
<dbReference type="PANTHER" id="PTHR42776:SF27">
    <property type="entry name" value="DIPEPTIDYL PEPTIDASE FAMILY MEMBER 6"/>
    <property type="match status" value="1"/>
</dbReference>
<dbReference type="InterPro" id="IPR001375">
    <property type="entry name" value="Peptidase_S9_cat"/>
</dbReference>
<gene>
    <name evidence="4" type="ORF">SAMN04489725_104239</name>
</gene>
<name>A0A1H2SVB7_9BACL</name>
<dbReference type="PANTHER" id="PTHR42776">
    <property type="entry name" value="SERINE PEPTIDASE S9 FAMILY MEMBER"/>
    <property type="match status" value="1"/>
</dbReference>
<dbReference type="SUPFAM" id="SSF82171">
    <property type="entry name" value="DPP6 N-terminal domain-like"/>
    <property type="match status" value="1"/>
</dbReference>
<dbReference type="Pfam" id="PF07676">
    <property type="entry name" value="PD40"/>
    <property type="match status" value="1"/>
</dbReference>
<keyword evidence="5" id="KW-1185">Reference proteome</keyword>
<keyword evidence="4" id="KW-0031">Aminopeptidase</keyword>
<dbReference type="Gene3D" id="2.120.10.30">
    <property type="entry name" value="TolB, C-terminal domain"/>
    <property type="match status" value="1"/>
</dbReference>
<keyword evidence="4" id="KW-0645">Protease</keyword>
<dbReference type="GO" id="GO:0006508">
    <property type="term" value="P:proteolysis"/>
    <property type="evidence" value="ECO:0007669"/>
    <property type="project" value="InterPro"/>
</dbReference>
<reference evidence="5" key="1">
    <citation type="submission" date="2016-10" db="EMBL/GenBank/DDBJ databases">
        <authorList>
            <person name="Varghese N."/>
        </authorList>
    </citation>
    <scope>NUCLEOTIDE SEQUENCE [LARGE SCALE GENOMIC DNA]</scope>
    <source>
        <strain evidence="5">DSM 12489</strain>
    </source>
</reference>